<accession>A0A6A5Z8B8</accession>
<organism evidence="2 3">
    <name type="scientific">Lophiotrema nucula</name>
    <dbReference type="NCBI Taxonomy" id="690887"/>
    <lineage>
        <taxon>Eukaryota</taxon>
        <taxon>Fungi</taxon>
        <taxon>Dikarya</taxon>
        <taxon>Ascomycota</taxon>
        <taxon>Pezizomycotina</taxon>
        <taxon>Dothideomycetes</taxon>
        <taxon>Pleosporomycetidae</taxon>
        <taxon>Pleosporales</taxon>
        <taxon>Lophiotremataceae</taxon>
        <taxon>Lophiotrema</taxon>
    </lineage>
</organism>
<proteinExistence type="predicted"/>
<dbReference type="AlphaFoldDB" id="A0A6A5Z8B8"/>
<dbReference type="EMBL" id="ML977323">
    <property type="protein sequence ID" value="KAF2115426.1"/>
    <property type="molecule type" value="Genomic_DNA"/>
</dbReference>
<feature type="region of interest" description="Disordered" evidence="1">
    <location>
        <begin position="90"/>
        <end position="116"/>
    </location>
</feature>
<evidence type="ECO:0000256" key="1">
    <source>
        <dbReference type="SAM" id="MobiDB-lite"/>
    </source>
</evidence>
<gene>
    <name evidence="2" type="ORF">BDV96DRAFT_599759</name>
</gene>
<dbReference type="Proteomes" id="UP000799770">
    <property type="component" value="Unassembled WGS sequence"/>
</dbReference>
<evidence type="ECO:0000313" key="2">
    <source>
        <dbReference type="EMBL" id="KAF2115426.1"/>
    </source>
</evidence>
<keyword evidence="3" id="KW-1185">Reference proteome</keyword>
<reference evidence="2" key="1">
    <citation type="journal article" date="2020" name="Stud. Mycol.">
        <title>101 Dothideomycetes genomes: a test case for predicting lifestyles and emergence of pathogens.</title>
        <authorList>
            <person name="Haridas S."/>
            <person name="Albert R."/>
            <person name="Binder M."/>
            <person name="Bloem J."/>
            <person name="Labutti K."/>
            <person name="Salamov A."/>
            <person name="Andreopoulos B."/>
            <person name="Baker S."/>
            <person name="Barry K."/>
            <person name="Bills G."/>
            <person name="Bluhm B."/>
            <person name="Cannon C."/>
            <person name="Castanera R."/>
            <person name="Culley D."/>
            <person name="Daum C."/>
            <person name="Ezra D."/>
            <person name="Gonzalez J."/>
            <person name="Henrissat B."/>
            <person name="Kuo A."/>
            <person name="Liang C."/>
            <person name="Lipzen A."/>
            <person name="Lutzoni F."/>
            <person name="Magnuson J."/>
            <person name="Mondo S."/>
            <person name="Nolan M."/>
            <person name="Ohm R."/>
            <person name="Pangilinan J."/>
            <person name="Park H.-J."/>
            <person name="Ramirez L."/>
            <person name="Alfaro M."/>
            <person name="Sun H."/>
            <person name="Tritt A."/>
            <person name="Yoshinaga Y."/>
            <person name="Zwiers L.-H."/>
            <person name="Turgeon B."/>
            <person name="Goodwin S."/>
            <person name="Spatafora J."/>
            <person name="Crous P."/>
            <person name="Grigoriev I."/>
        </authorList>
    </citation>
    <scope>NUCLEOTIDE SEQUENCE</scope>
    <source>
        <strain evidence="2">CBS 627.86</strain>
    </source>
</reference>
<protein>
    <submittedName>
        <fullName evidence="2">Uncharacterized protein</fullName>
    </submittedName>
</protein>
<sequence>MTSTLVRPHTTIQQFGFHLAASSTSTIHDHNDHQYQSSILTWSGMSRLDQPKSLSVVAAFIGININAPPHHSHHVAPELRHHRRHHVITTSSSLSNDTSASTFASTSTPNSTATTC</sequence>
<name>A0A6A5Z8B8_9PLEO</name>
<evidence type="ECO:0000313" key="3">
    <source>
        <dbReference type="Proteomes" id="UP000799770"/>
    </source>
</evidence>